<accession>A0A7R7VKN1</accession>
<dbReference type="KEGG" id="ache:ACHE_30412A"/>
<feature type="region of interest" description="Disordered" evidence="1">
    <location>
        <begin position="254"/>
        <end position="300"/>
    </location>
</feature>
<keyword evidence="3" id="KW-1185">Reference proteome</keyword>
<evidence type="ECO:0000313" key="3">
    <source>
        <dbReference type="Proteomes" id="UP000637239"/>
    </source>
</evidence>
<dbReference type="Proteomes" id="UP000637239">
    <property type="component" value="Chromosome 3"/>
</dbReference>
<proteinExistence type="predicted"/>
<feature type="region of interest" description="Disordered" evidence="1">
    <location>
        <begin position="1"/>
        <end position="35"/>
    </location>
</feature>
<gene>
    <name evidence="2" type="ORF">ACHE_30412A</name>
</gene>
<dbReference type="EMBL" id="AP024418">
    <property type="protein sequence ID" value="BCR86425.1"/>
    <property type="molecule type" value="Genomic_DNA"/>
</dbReference>
<feature type="compositionally biased region" description="Polar residues" evidence="1">
    <location>
        <begin position="283"/>
        <end position="292"/>
    </location>
</feature>
<dbReference type="AlphaFoldDB" id="A0A7R7VKN1"/>
<evidence type="ECO:0000313" key="2">
    <source>
        <dbReference type="EMBL" id="BCR86425.1"/>
    </source>
</evidence>
<dbReference type="RefSeq" id="XP_043134947.1">
    <property type="nucleotide sequence ID" value="XM_043277027.1"/>
</dbReference>
<organism evidence="2 3">
    <name type="scientific">Aspergillus chevalieri</name>
    <name type="common">Eurotium chevalieri</name>
    <dbReference type="NCBI Taxonomy" id="182096"/>
    <lineage>
        <taxon>Eukaryota</taxon>
        <taxon>Fungi</taxon>
        <taxon>Dikarya</taxon>
        <taxon>Ascomycota</taxon>
        <taxon>Pezizomycotina</taxon>
        <taxon>Eurotiomycetes</taxon>
        <taxon>Eurotiomycetidae</taxon>
        <taxon>Eurotiales</taxon>
        <taxon>Aspergillaceae</taxon>
        <taxon>Aspergillus</taxon>
        <taxon>Aspergillus subgen. Aspergillus</taxon>
    </lineage>
</organism>
<evidence type="ECO:0000256" key="1">
    <source>
        <dbReference type="SAM" id="MobiDB-lite"/>
    </source>
</evidence>
<reference evidence="2" key="2">
    <citation type="submission" date="2021-02" db="EMBL/GenBank/DDBJ databases">
        <title>Aspergillus chevalieri M1 genome sequence.</title>
        <authorList>
            <person name="Kadooka C."/>
            <person name="Mori K."/>
            <person name="Futagami T."/>
        </authorList>
    </citation>
    <scope>NUCLEOTIDE SEQUENCE</scope>
    <source>
        <strain evidence="2">M1</strain>
    </source>
</reference>
<name>A0A7R7VKN1_ASPCH</name>
<protein>
    <recommendedName>
        <fullName evidence="4">HNH nuclease domain-containing protein</fullName>
    </recommendedName>
</protein>
<reference evidence="2" key="1">
    <citation type="submission" date="2021-01" db="EMBL/GenBank/DDBJ databases">
        <authorList>
            <consortium name="Aspergillus chevalieri M1 genome sequencing consortium"/>
            <person name="Kazuki M."/>
            <person name="Futagami T."/>
        </authorList>
    </citation>
    <scope>NUCLEOTIDE SEQUENCE</scope>
    <source>
        <strain evidence="2">M1</strain>
    </source>
</reference>
<evidence type="ECO:0008006" key="4">
    <source>
        <dbReference type="Google" id="ProtNLM"/>
    </source>
</evidence>
<dbReference type="GeneID" id="66980784"/>
<feature type="compositionally biased region" description="Basic and acidic residues" evidence="1">
    <location>
        <begin position="269"/>
        <end position="282"/>
    </location>
</feature>
<sequence>MMAGKSNDRGLMPLSASPSCSPRRSEDSQPRTDISNTFSDTVKLEVVRLSGANCWSCLNNDPEFAHVVAQKDGQAHYWIQAGLFPFSFKAAINCIPLCSSCHCAFDRSYDPCWVFLPTDLNFFIRHEIEDQLRRAQVGSPSGRIVPTVKKYHDHLALKGLVSHNATGGLYRGYYLENFLHDGYTPVNFLEFLTTSKPWHGHPLAAIRRGIAILGSARCYALDRTTIDELTTLRRLYFDDKNLIDKKLVQLYHLPPADHKRKRSDDESDHNDRKKLATDKDNHGTAQNVQDAQNSRDVENAQDAHHVYSLAEVSGLDVGVHTDVYASTEWVFGPSATGNDAINRFAPLLQSTDVIKLLS</sequence>